<feature type="compositionally biased region" description="Basic and acidic residues" evidence="1">
    <location>
        <begin position="64"/>
        <end position="88"/>
    </location>
</feature>
<dbReference type="Proteomes" id="UP000078116">
    <property type="component" value="Unassembled WGS sequence"/>
</dbReference>
<name>A0A1A9N6F2_9BURK</name>
<evidence type="ECO:0000313" key="2">
    <source>
        <dbReference type="EMBL" id="OAJ59287.1"/>
    </source>
</evidence>
<feature type="compositionally biased region" description="Gly residues" evidence="1">
    <location>
        <begin position="46"/>
        <end position="63"/>
    </location>
</feature>
<proteinExistence type="predicted"/>
<protein>
    <submittedName>
        <fullName evidence="2">Uncharacterized protein</fullName>
    </submittedName>
</protein>
<feature type="region of interest" description="Disordered" evidence="1">
    <location>
        <begin position="1"/>
        <end position="88"/>
    </location>
</feature>
<evidence type="ECO:0000313" key="3">
    <source>
        <dbReference type="Proteomes" id="UP000078116"/>
    </source>
</evidence>
<organism evidence="2 3">
    <name type="scientific">Paraburkholderia ginsengiterrae</name>
    <dbReference type="NCBI Taxonomy" id="1462993"/>
    <lineage>
        <taxon>Bacteria</taxon>
        <taxon>Pseudomonadati</taxon>
        <taxon>Pseudomonadota</taxon>
        <taxon>Betaproteobacteria</taxon>
        <taxon>Burkholderiales</taxon>
        <taxon>Burkholderiaceae</taxon>
        <taxon>Paraburkholderia</taxon>
    </lineage>
</organism>
<reference evidence="2 3" key="1">
    <citation type="submission" date="2016-04" db="EMBL/GenBank/DDBJ databases">
        <title>Reclassification of Paraburkholderia panaciterrae (Farh et al. 2015) Dobritsa &amp; Samadpour 2016 as a later homotypic synonym of Paraburkholderia ginsengiterrae (Farh et al. 2015) Dobritsa &amp; Samadpour 2016.</title>
        <authorList>
            <person name="Dobritsa A.P."/>
            <person name="Kutumbaka K."/>
            <person name="Samadpour M."/>
        </authorList>
    </citation>
    <scope>NUCLEOTIDE SEQUENCE [LARGE SCALE GENOMIC DNA]</scope>
    <source>
        <strain evidence="2 3">DCY85</strain>
    </source>
</reference>
<gene>
    <name evidence="2" type="ORF">A6V37_38445</name>
</gene>
<feature type="compositionally biased region" description="Gly residues" evidence="1">
    <location>
        <begin position="1"/>
        <end position="12"/>
    </location>
</feature>
<comment type="caution">
    <text evidence="2">The sequence shown here is derived from an EMBL/GenBank/DDBJ whole genome shotgun (WGS) entry which is preliminary data.</text>
</comment>
<evidence type="ECO:0000256" key="1">
    <source>
        <dbReference type="SAM" id="MobiDB-lite"/>
    </source>
</evidence>
<accession>A0A1A9N6F2</accession>
<feature type="compositionally biased region" description="Gly residues" evidence="1">
    <location>
        <begin position="20"/>
        <end position="29"/>
    </location>
</feature>
<sequence>MMMGAAGGGRGGVVMEKGRGGVGGLGVRGVGRMRNEERSVGEEEIGGGGWRETGGEANGCGEGGGRRTLQDGDGAERRGGAASGERRE</sequence>
<dbReference type="EMBL" id="LXKA01000282">
    <property type="protein sequence ID" value="OAJ59287.1"/>
    <property type="molecule type" value="Genomic_DNA"/>
</dbReference>
<dbReference type="AlphaFoldDB" id="A0A1A9N6F2"/>